<name>A0A6M6DQ40_PRIMG</name>
<evidence type="ECO:0000313" key="2">
    <source>
        <dbReference type="Proteomes" id="UP000501076"/>
    </source>
</evidence>
<dbReference type="RefSeq" id="WP_171776434.1">
    <property type="nucleotide sequence ID" value="NZ_CP045268.1"/>
</dbReference>
<protein>
    <submittedName>
        <fullName evidence="1">Uncharacterized protein</fullName>
    </submittedName>
</protein>
<gene>
    <name evidence="1" type="ORF">FDZ14_00440</name>
</gene>
<accession>A0A6M6DQ40</accession>
<geneLocation type="plasmid" evidence="2">
    <name>pfdu301f</name>
</geneLocation>
<reference evidence="1 2" key="1">
    <citation type="submission" date="2019-10" db="EMBL/GenBank/DDBJ databases">
        <title>Complete genome sequences for adaption low water activity.</title>
        <authorList>
            <person name="Zhao L."/>
            <person name="Zhong J."/>
        </authorList>
    </citation>
    <scope>NUCLEOTIDE SEQUENCE [LARGE SCALE GENOMIC DNA]</scope>
    <source>
        <strain evidence="1 2">FDU301</strain>
        <plasmid evidence="2">pfdu301f</plasmid>
    </source>
</reference>
<sequence>MWRSNGNTTTYEITLDKETDQYIQDYMAEHKLRFPGEAIMDICKKYREEKKKEWSLDYITETVSENLHGVLKNELKKIRLGTNSADKNTQILIEFMNGLYFHHDYEGIMTTDLLELEETKFAKKVVGERIVNQRQKRLDKEYPRS</sequence>
<keyword evidence="1" id="KW-0614">Plasmid</keyword>
<dbReference type="Proteomes" id="UP000501076">
    <property type="component" value="Plasmid pFDU301F"/>
</dbReference>
<organism evidence="1 2">
    <name type="scientific">Priestia megaterium</name>
    <name type="common">Bacillus megaterium</name>
    <dbReference type="NCBI Taxonomy" id="1404"/>
    <lineage>
        <taxon>Bacteria</taxon>
        <taxon>Bacillati</taxon>
        <taxon>Bacillota</taxon>
        <taxon>Bacilli</taxon>
        <taxon>Bacillales</taxon>
        <taxon>Bacillaceae</taxon>
        <taxon>Priestia</taxon>
    </lineage>
</organism>
<evidence type="ECO:0000313" key="1">
    <source>
        <dbReference type="EMBL" id="QJX74719.1"/>
    </source>
</evidence>
<dbReference type="EMBL" id="CP045268">
    <property type="protein sequence ID" value="QJX74719.1"/>
    <property type="molecule type" value="Genomic_DNA"/>
</dbReference>
<dbReference type="AlphaFoldDB" id="A0A6M6DQ40"/>
<proteinExistence type="predicted"/>